<evidence type="ECO:0000313" key="2">
    <source>
        <dbReference type="EMBL" id="RPD98849.1"/>
    </source>
</evidence>
<keyword evidence="1" id="KW-0732">Signal</keyword>
<dbReference type="PANTHER" id="PTHR37833:SF1">
    <property type="entry name" value="SIGNAL PEPTIDE PROTEIN"/>
    <property type="match status" value="1"/>
</dbReference>
<dbReference type="Pfam" id="PF07610">
    <property type="entry name" value="DUF1573"/>
    <property type="match status" value="1"/>
</dbReference>
<organism evidence="2 3">
    <name type="scientific">Aureibaculum marinum</name>
    <dbReference type="NCBI Taxonomy" id="2487930"/>
    <lineage>
        <taxon>Bacteria</taxon>
        <taxon>Pseudomonadati</taxon>
        <taxon>Bacteroidota</taxon>
        <taxon>Flavobacteriia</taxon>
        <taxon>Flavobacteriales</taxon>
        <taxon>Flavobacteriaceae</taxon>
        <taxon>Aureibaculum</taxon>
    </lineage>
</organism>
<dbReference type="InterPro" id="IPR013783">
    <property type="entry name" value="Ig-like_fold"/>
</dbReference>
<keyword evidence="3" id="KW-1185">Reference proteome</keyword>
<dbReference type="EMBL" id="RPFJ01000006">
    <property type="protein sequence ID" value="RPD98849.1"/>
    <property type="molecule type" value="Genomic_DNA"/>
</dbReference>
<comment type="caution">
    <text evidence="2">The sequence shown here is derived from an EMBL/GenBank/DDBJ whole genome shotgun (WGS) entry which is preliminary data.</text>
</comment>
<feature type="signal peptide" evidence="1">
    <location>
        <begin position="1"/>
        <end position="23"/>
    </location>
</feature>
<evidence type="ECO:0000256" key="1">
    <source>
        <dbReference type="SAM" id="SignalP"/>
    </source>
</evidence>
<dbReference type="InterPro" id="IPR011467">
    <property type="entry name" value="DUF1573"/>
</dbReference>
<accession>A0A3N4P531</accession>
<feature type="chain" id="PRO_5018042110" evidence="1">
    <location>
        <begin position="24"/>
        <end position="153"/>
    </location>
</feature>
<proteinExistence type="predicted"/>
<dbReference type="AlphaFoldDB" id="A0A3N4P531"/>
<reference evidence="2 3" key="1">
    <citation type="submission" date="2018-11" db="EMBL/GenBank/DDBJ databases">
        <title>Aureibaculum marinum gen. nov., sp. nov., a member of the family Flavobacteriaceae isolated from the Bohai Sea.</title>
        <authorList>
            <person name="Ji X."/>
        </authorList>
    </citation>
    <scope>NUCLEOTIDE SEQUENCE [LARGE SCALE GENOMIC DNA]</scope>
    <source>
        <strain evidence="2 3">BH-SD17</strain>
    </source>
</reference>
<protein>
    <submittedName>
        <fullName evidence="2">DUF1573 domain-containing protein</fullName>
    </submittedName>
</protein>
<dbReference type="PROSITE" id="PS51257">
    <property type="entry name" value="PROKAR_LIPOPROTEIN"/>
    <property type="match status" value="1"/>
</dbReference>
<name>A0A3N4P531_9FLAO</name>
<evidence type="ECO:0000313" key="3">
    <source>
        <dbReference type="Proteomes" id="UP000270856"/>
    </source>
</evidence>
<gene>
    <name evidence="2" type="ORF">EGM88_06580</name>
</gene>
<dbReference type="Proteomes" id="UP000270856">
    <property type="component" value="Unassembled WGS sequence"/>
</dbReference>
<dbReference type="PANTHER" id="PTHR37833">
    <property type="entry name" value="LIPOPROTEIN-RELATED"/>
    <property type="match status" value="1"/>
</dbReference>
<dbReference type="RefSeq" id="WP_123897166.1">
    <property type="nucleotide sequence ID" value="NZ_RPFJ01000006.1"/>
</dbReference>
<dbReference type="Gene3D" id="2.60.40.10">
    <property type="entry name" value="Immunoglobulins"/>
    <property type="match status" value="1"/>
</dbReference>
<sequence length="153" mass="16490">MRLPIKILTVLVVFSMISCKENAASKIKEENLKLAKERDFKMSEGAPAVSFSKTEHDFGVINEGDIVETTFDFKNTGKSALIISNATSTCGCTVPEYPKEPIPVGGTGSIRVKFNSSGKPNQINKVVTLTTNTANGKETVLIKANVTPKQNPS</sequence>
<dbReference type="OrthoDB" id="826619at2"/>